<evidence type="ECO:0000313" key="1">
    <source>
        <dbReference type="EnsemblPlants" id="Kaladp0011s0917.1.v1.1"/>
    </source>
</evidence>
<dbReference type="Gramene" id="Kaladp0011s0917.1.v1.1">
    <property type="protein sequence ID" value="Kaladp0011s0917.1.v1.1"/>
    <property type="gene ID" value="Kaladp0011s0917.v1.1"/>
</dbReference>
<accession>A0A7N0RI94</accession>
<sequence>MILSPNSSHTAACYNAYDSSATEQILKAYFLLSTQLLLLFCREVFDQRGWKFVMTHCGDASRWLGSTDEVTNYYDQSH</sequence>
<organism evidence="1 2">
    <name type="scientific">Kalanchoe fedtschenkoi</name>
    <name type="common">Lavender scallops</name>
    <name type="synonym">South American air plant</name>
    <dbReference type="NCBI Taxonomy" id="63787"/>
    <lineage>
        <taxon>Eukaryota</taxon>
        <taxon>Viridiplantae</taxon>
        <taxon>Streptophyta</taxon>
        <taxon>Embryophyta</taxon>
        <taxon>Tracheophyta</taxon>
        <taxon>Spermatophyta</taxon>
        <taxon>Magnoliopsida</taxon>
        <taxon>eudicotyledons</taxon>
        <taxon>Gunneridae</taxon>
        <taxon>Pentapetalae</taxon>
        <taxon>Saxifragales</taxon>
        <taxon>Crassulaceae</taxon>
        <taxon>Kalanchoe</taxon>
    </lineage>
</organism>
<protein>
    <submittedName>
        <fullName evidence="1">Uncharacterized protein</fullName>
    </submittedName>
</protein>
<evidence type="ECO:0000313" key="2">
    <source>
        <dbReference type="Proteomes" id="UP000594263"/>
    </source>
</evidence>
<reference evidence="1" key="1">
    <citation type="submission" date="2021-01" db="UniProtKB">
        <authorList>
            <consortium name="EnsemblPlants"/>
        </authorList>
    </citation>
    <scope>IDENTIFICATION</scope>
</reference>
<proteinExistence type="predicted"/>
<dbReference type="AlphaFoldDB" id="A0A7N0RI94"/>
<keyword evidence="2" id="KW-1185">Reference proteome</keyword>
<name>A0A7N0RI94_KALFE</name>
<dbReference type="EnsemblPlants" id="Kaladp0011s0917.1.v1.1">
    <property type="protein sequence ID" value="Kaladp0011s0917.1.v1.1"/>
    <property type="gene ID" value="Kaladp0011s0917.v1.1"/>
</dbReference>
<dbReference type="Proteomes" id="UP000594263">
    <property type="component" value="Unplaced"/>
</dbReference>